<proteinExistence type="predicted"/>
<accession>A0AAE1PQL0</accession>
<keyword evidence="2" id="KW-1185">Reference proteome</keyword>
<dbReference type="Proteomes" id="UP001292094">
    <property type="component" value="Unassembled WGS sequence"/>
</dbReference>
<protein>
    <submittedName>
        <fullName evidence="1">Uncharacterized protein</fullName>
    </submittedName>
</protein>
<reference evidence="1" key="1">
    <citation type="submission" date="2023-11" db="EMBL/GenBank/DDBJ databases">
        <title>Genome assemblies of two species of porcelain crab, Petrolisthes cinctipes and Petrolisthes manimaculis (Anomura: Porcellanidae).</title>
        <authorList>
            <person name="Angst P."/>
        </authorList>
    </citation>
    <scope>NUCLEOTIDE SEQUENCE</scope>
    <source>
        <strain evidence="1">PB745_02</strain>
        <tissue evidence="1">Gill</tissue>
    </source>
</reference>
<comment type="caution">
    <text evidence="1">The sequence shown here is derived from an EMBL/GenBank/DDBJ whole genome shotgun (WGS) entry which is preliminary data.</text>
</comment>
<organism evidence="1 2">
    <name type="scientific">Petrolisthes manimaculis</name>
    <dbReference type="NCBI Taxonomy" id="1843537"/>
    <lineage>
        <taxon>Eukaryota</taxon>
        <taxon>Metazoa</taxon>
        <taxon>Ecdysozoa</taxon>
        <taxon>Arthropoda</taxon>
        <taxon>Crustacea</taxon>
        <taxon>Multicrustacea</taxon>
        <taxon>Malacostraca</taxon>
        <taxon>Eumalacostraca</taxon>
        <taxon>Eucarida</taxon>
        <taxon>Decapoda</taxon>
        <taxon>Pleocyemata</taxon>
        <taxon>Anomura</taxon>
        <taxon>Galatheoidea</taxon>
        <taxon>Porcellanidae</taxon>
        <taxon>Petrolisthes</taxon>
    </lineage>
</organism>
<sequence length="96" mass="10652">MLVLPGIANITPEGKQQVGKEGRESQHLSSPLLYFPLTHLQSISFPLLCSALLPQHLLFSPLLYFPLKHLHSISSSLISSHTPSQNLLFSPFTHLL</sequence>
<evidence type="ECO:0000313" key="1">
    <source>
        <dbReference type="EMBL" id="KAK4311257.1"/>
    </source>
</evidence>
<evidence type="ECO:0000313" key="2">
    <source>
        <dbReference type="Proteomes" id="UP001292094"/>
    </source>
</evidence>
<name>A0AAE1PQL0_9EUCA</name>
<dbReference type="AlphaFoldDB" id="A0AAE1PQL0"/>
<gene>
    <name evidence="1" type="ORF">Pmani_017234</name>
</gene>
<dbReference type="EMBL" id="JAWZYT010001539">
    <property type="protein sequence ID" value="KAK4311257.1"/>
    <property type="molecule type" value="Genomic_DNA"/>
</dbReference>